<feature type="transmembrane region" description="Helical" evidence="1">
    <location>
        <begin position="192"/>
        <end position="210"/>
    </location>
</feature>
<feature type="transmembrane region" description="Helical" evidence="1">
    <location>
        <begin position="46"/>
        <end position="65"/>
    </location>
</feature>
<keyword evidence="1" id="KW-0472">Membrane</keyword>
<dbReference type="RefSeq" id="WP_379880219.1">
    <property type="nucleotide sequence ID" value="NZ_JBHPON010000001.1"/>
</dbReference>
<protein>
    <submittedName>
        <fullName evidence="2">ZIP family metal transporter</fullName>
    </submittedName>
</protein>
<accession>A0ABW1KVI1</accession>
<sequence>MVLISACMEIKLLILLLIAAFSAMAGGALGRWERIHPNWMRSEVRHGVIAFGGGALLAAVSLVLVPKGMALQPAWASLLSFGGGAFAFLMCDRYFTNRGTPLSQLLAMLLDFVPEAIVVGAVISRNYGEALFLTLIIAAQNIPEAFNAYREITHRGGGKGMAQHALLVISLAALSGVGWGFLGYFVFHPDHVLLGSIMTFCAGGIVYLVFRDVAPQAQLERAWYPSMGAVVGFMVGMAGHAFVG</sequence>
<evidence type="ECO:0000313" key="2">
    <source>
        <dbReference type="EMBL" id="MFC6034458.1"/>
    </source>
</evidence>
<proteinExistence type="predicted"/>
<feature type="transmembrane region" description="Helical" evidence="1">
    <location>
        <begin position="222"/>
        <end position="243"/>
    </location>
</feature>
<reference evidence="2 3" key="1">
    <citation type="submission" date="2024-09" db="EMBL/GenBank/DDBJ databases">
        <authorList>
            <person name="Zhang Z.-H."/>
        </authorList>
    </citation>
    <scope>NUCLEOTIDE SEQUENCE [LARGE SCALE GENOMIC DNA]</scope>
    <source>
        <strain evidence="2 3">HHTR114</strain>
    </source>
</reference>
<keyword evidence="1" id="KW-0812">Transmembrane</keyword>
<feature type="transmembrane region" description="Helical" evidence="1">
    <location>
        <begin position="77"/>
        <end position="96"/>
    </location>
</feature>
<keyword evidence="3" id="KW-1185">Reference proteome</keyword>
<gene>
    <name evidence="2" type="ORF">ACFMB1_02820</name>
</gene>
<evidence type="ECO:0000313" key="3">
    <source>
        <dbReference type="Proteomes" id="UP001596116"/>
    </source>
</evidence>
<feature type="transmembrane region" description="Helical" evidence="1">
    <location>
        <begin position="165"/>
        <end position="186"/>
    </location>
</feature>
<evidence type="ECO:0000256" key="1">
    <source>
        <dbReference type="SAM" id="Phobius"/>
    </source>
</evidence>
<organism evidence="2 3">
    <name type="scientific">Hyphococcus aureus</name>
    <dbReference type="NCBI Taxonomy" id="2666033"/>
    <lineage>
        <taxon>Bacteria</taxon>
        <taxon>Pseudomonadati</taxon>
        <taxon>Pseudomonadota</taxon>
        <taxon>Alphaproteobacteria</taxon>
        <taxon>Parvularculales</taxon>
        <taxon>Parvularculaceae</taxon>
        <taxon>Hyphococcus</taxon>
    </lineage>
</organism>
<name>A0ABW1KVI1_9PROT</name>
<comment type="caution">
    <text evidence="2">The sequence shown here is derived from an EMBL/GenBank/DDBJ whole genome shotgun (WGS) entry which is preliminary data.</text>
</comment>
<dbReference type="Proteomes" id="UP001596116">
    <property type="component" value="Unassembled WGS sequence"/>
</dbReference>
<keyword evidence="1" id="KW-1133">Transmembrane helix</keyword>
<dbReference type="EMBL" id="JBHPON010000001">
    <property type="protein sequence ID" value="MFC6034458.1"/>
    <property type="molecule type" value="Genomic_DNA"/>
</dbReference>